<dbReference type="Gene3D" id="3.40.50.1240">
    <property type="entry name" value="Phosphoglycerate mutase-like"/>
    <property type="match status" value="1"/>
</dbReference>
<dbReference type="EMBL" id="FWXV01000002">
    <property type="protein sequence ID" value="SMC86241.1"/>
    <property type="molecule type" value="Genomic_DNA"/>
</dbReference>
<dbReference type="PANTHER" id="PTHR47623:SF1">
    <property type="entry name" value="OS09G0287300 PROTEIN"/>
    <property type="match status" value="1"/>
</dbReference>
<dbReference type="Pfam" id="PF00300">
    <property type="entry name" value="His_Phos_1"/>
    <property type="match status" value="1"/>
</dbReference>
<dbReference type="Proteomes" id="UP000192674">
    <property type="component" value="Unassembled WGS sequence"/>
</dbReference>
<dbReference type="OrthoDB" id="9810154at2"/>
<dbReference type="SUPFAM" id="SSF53254">
    <property type="entry name" value="Phosphoglycerate mutase-like"/>
    <property type="match status" value="1"/>
</dbReference>
<dbReference type="InterPro" id="IPR029033">
    <property type="entry name" value="His_PPase_superfam"/>
</dbReference>
<name>A0A1W2CM31_KIBAR</name>
<dbReference type="CDD" id="cd07067">
    <property type="entry name" value="HP_PGM_like"/>
    <property type="match status" value="1"/>
</dbReference>
<dbReference type="RefSeq" id="WP_084426043.1">
    <property type="nucleotide sequence ID" value="NZ_FWXV01000002.1"/>
</dbReference>
<gene>
    <name evidence="1" type="ORF">SAMN05661093_02334</name>
</gene>
<reference evidence="1 2" key="1">
    <citation type="submission" date="2017-04" db="EMBL/GenBank/DDBJ databases">
        <authorList>
            <person name="Afonso C.L."/>
            <person name="Miller P.J."/>
            <person name="Scott M.A."/>
            <person name="Spackman E."/>
            <person name="Goraichik I."/>
            <person name="Dimitrov K.M."/>
            <person name="Suarez D.L."/>
            <person name="Swayne D.E."/>
        </authorList>
    </citation>
    <scope>NUCLEOTIDE SEQUENCE [LARGE SCALE GENOMIC DNA]</scope>
    <source>
        <strain evidence="1 2">DSM 43828</strain>
    </source>
</reference>
<protein>
    <submittedName>
        <fullName evidence="1">Phosphohistidine phosphatase</fullName>
    </submittedName>
</protein>
<proteinExistence type="predicted"/>
<evidence type="ECO:0000313" key="2">
    <source>
        <dbReference type="Proteomes" id="UP000192674"/>
    </source>
</evidence>
<keyword evidence="2" id="KW-1185">Reference proteome</keyword>
<dbReference type="PANTHER" id="PTHR47623">
    <property type="entry name" value="OS09G0287300 PROTEIN"/>
    <property type="match status" value="1"/>
</dbReference>
<sequence>MTARTLLILRHASAANEPGMADVERPLTPIGRKEATHAGRELAARRPEHVLCSPALRTRQTWQQVSAELPSQPKVDFEPSLYLATVDTLREVIWQTADDIGTLLLIGHNPAVHELAWMLLEEQAPQHFPPASLAEVTFDGAWTQL</sequence>
<dbReference type="InterPro" id="IPR013078">
    <property type="entry name" value="His_Pase_superF_clade-1"/>
</dbReference>
<accession>A0A1W2CM31</accession>
<evidence type="ECO:0000313" key="1">
    <source>
        <dbReference type="EMBL" id="SMC86241.1"/>
    </source>
</evidence>
<dbReference type="SMART" id="SM00855">
    <property type="entry name" value="PGAM"/>
    <property type="match status" value="1"/>
</dbReference>
<organism evidence="1 2">
    <name type="scientific">Kibdelosporangium aridum</name>
    <dbReference type="NCBI Taxonomy" id="2030"/>
    <lineage>
        <taxon>Bacteria</taxon>
        <taxon>Bacillati</taxon>
        <taxon>Actinomycetota</taxon>
        <taxon>Actinomycetes</taxon>
        <taxon>Pseudonocardiales</taxon>
        <taxon>Pseudonocardiaceae</taxon>
        <taxon>Kibdelosporangium</taxon>
    </lineage>
</organism>
<dbReference type="AlphaFoldDB" id="A0A1W2CM31"/>